<dbReference type="InterPro" id="IPR047109">
    <property type="entry name" value="CAD-like"/>
</dbReference>
<dbReference type="FunFam" id="3.40.50.720:FF:000022">
    <property type="entry name" value="Cinnamyl alcohol dehydrogenase"/>
    <property type="match status" value="1"/>
</dbReference>
<dbReference type="InterPro" id="IPR013149">
    <property type="entry name" value="ADH-like_C"/>
</dbReference>
<comment type="similarity">
    <text evidence="5">Belongs to the zinc-containing alcohol dehydrogenase family.</text>
</comment>
<dbReference type="GO" id="GO:0016616">
    <property type="term" value="F:oxidoreductase activity, acting on the CH-OH group of donors, NAD or NADP as acceptor"/>
    <property type="evidence" value="ECO:0007669"/>
    <property type="project" value="InterPro"/>
</dbReference>
<proteinExistence type="inferred from homology"/>
<protein>
    <submittedName>
        <fullName evidence="8">Alcohol dehydrogenase</fullName>
    </submittedName>
</protein>
<dbReference type="PANTHER" id="PTHR42683">
    <property type="entry name" value="ALDEHYDE REDUCTASE"/>
    <property type="match status" value="1"/>
</dbReference>
<evidence type="ECO:0000256" key="3">
    <source>
        <dbReference type="ARBA" id="ARBA00022833"/>
    </source>
</evidence>
<dbReference type="Gene3D" id="3.40.50.720">
    <property type="entry name" value="NAD(P)-binding Rossmann-like Domain"/>
    <property type="match status" value="1"/>
</dbReference>
<dbReference type="InterPro" id="IPR036291">
    <property type="entry name" value="NAD(P)-bd_dom_sf"/>
</dbReference>
<dbReference type="SUPFAM" id="SSF50129">
    <property type="entry name" value="GroES-like"/>
    <property type="match status" value="1"/>
</dbReference>
<dbReference type="RefSeq" id="XP_033380329.1">
    <property type="nucleotide sequence ID" value="XM_033530093.1"/>
</dbReference>
<dbReference type="InterPro" id="IPR002328">
    <property type="entry name" value="ADH_Zn_CS"/>
</dbReference>
<dbReference type="Pfam" id="PF00107">
    <property type="entry name" value="ADH_zinc_N"/>
    <property type="match status" value="1"/>
</dbReference>
<dbReference type="Proteomes" id="UP000799778">
    <property type="component" value="Unassembled WGS sequence"/>
</dbReference>
<dbReference type="InterPro" id="IPR011032">
    <property type="entry name" value="GroES-like_sf"/>
</dbReference>
<evidence type="ECO:0000256" key="2">
    <source>
        <dbReference type="ARBA" id="ARBA00022723"/>
    </source>
</evidence>
<feature type="domain" description="Alcohol dehydrogenase-like C-terminal" evidence="6">
    <location>
        <begin position="150"/>
        <end position="272"/>
    </location>
</feature>
<dbReference type="SUPFAM" id="SSF51735">
    <property type="entry name" value="NAD(P)-binding Rossmann-fold domains"/>
    <property type="match status" value="1"/>
</dbReference>
<dbReference type="OrthoDB" id="1879366at2759"/>
<accession>A0A6A5XGE4</accession>
<dbReference type="InterPro" id="IPR013154">
    <property type="entry name" value="ADH-like_N"/>
</dbReference>
<dbReference type="GO" id="GO:0008270">
    <property type="term" value="F:zinc ion binding"/>
    <property type="evidence" value="ECO:0007669"/>
    <property type="project" value="InterPro"/>
</dbReference>
<evidence type="ECO:0000256" key="5">
    <source>
        <dbReference type="RuleBase" id="RU361277"/>
    </source>
</evidence>
<evidence type="ECO:0000259" key="7">
    <source>
        <dbReference type="Pfam" id="PF08240"/>
    </source>
</evidence>
<reference evidence="8" key="1">
    <citation type="journal article" date="2020" name="Stud. Mycol.">
        <title>101 Dothideomycetes genomes: a test case for predicting lifestyles and emergence of pathogens.</title>
        <authorList>
            <person name="Haridas S."/>
            <person name="Albert R."/>
            <person name="Binder M."/>
            <person name="Bloem J."/>
            <person name="Labutti K."/>
            <person name="Salamov A."/>
            <person name="Andreopoulos B."/>
            <person name="Baker S."/>
            <person name="Barry K."/>
            <person name="Bills G."/>
            <person name="Bluhm B."/>
            <person name="Cannon C."/>
            <person name="Castanera R."/>
            <person name="Culley D."/>
            <person name="Daum C."/>
            <person name="Ezra D."/>
            <person name="Gonzalez J."/>
            <person name="Henrissat B."/>
            <person name="Kuo A."/>
            <person name="Liang C."/>
            <person name="Lipzen A."/>
            <person name="Lutzoni F."/>
            <person name="Magnuson J."/>
            <person name="Mondo S."/>
            <person name="Nolan M."/>
            <person name="Ohm R."/>
            <person name="Pangilinan J."/>
            <person name="Park H.-J."/>
            <person name="Ramirez L."/>
            <person name="Alfaro M."/>
            <person name="Sun H."/>
            <person name="Tritt A."/>
            <person name="Yoshinaga Y."/>
            <person name="Zwiers L.-H."/>
            <person name="Turgeon B."/>
            <person name="Goodwin S."/>
            <person name="Spatafora J."/>
            <person name="Crous P."/>
            <person name="Grigoriev I."/>
        </authorList>
    </citation>
    <scope>NUCLEOTIDE SEQUENCE</scope>
    <source>
        <strain evidence="8">CBS 175.79</strain>
    </source>
</reference>
<dbReference type="EMBL" id="ML978073">
    <property type="protein sequence ID" value="KAF2011990.1"/>
    <property type="molecule type" value="Genomic_DNA"/>
</dbReference>
<dbReference type="PROSITE" id="PS00059">
    <property type="entry name" value="ADH_ZINC"/>
    <property type="match status" value="1"/>
</dbReference>
<sequence length="312" mass="34136">MDKSFFRTFYTSLPIRTHEYAFIQGSPEGVISSTEVSRALADREVFIETTQPGLCGPDEHYMKSGQVLGHEGIGIIQSVGAAVTLPKQGDRVGFGYTHEIYGTCDNCSTDKPYVNYSGAVWDPKCVYRIPEGYASEYAAPLMVAITGIGGLGHLAIKLAAVMGCQVVVLSSSKSKRRENLEYGATEFHCFRFGDTRAKTFEPVKHLLLCGSTVVNYASLIPLMDTYGSIYPLTVAFEPAPVPMLDLVWKGVRIQGSLVASRQTIKDLLEFAARKDIKPTIVTYPLTIEGISTAMKALRNGAVRYRAVLLSRA</sequence>
<organism evidence="8 9">
    <name type="scientific">Aaosphaeria arxii CBS 175.79</name>
    <dbReference type="NCBI Taxonomy" id="1450172"/>
    <lineage>
        <taxon>Eukaryota</taxon>
        <taxon>Fungi</taxon>
        <taxon>Dikarya</taxon>
        <taxon>Ascomycota</taxon>
        <taxon>Pezizomycotina</taxon>
        <taxon>Dothideomycetes</taxon>
        <taxon>Pleosporomycetidae</taxon>
        <taxon>Pleosporales</taxon>
        <taxon>Pleosporales incertae sedis</taxon>
        <taxon>Aaosphaeria</taxon>
    </lineage>
</organism>
<keyword evidence="9" id="KW-1185">Reference proteome</keyword>
<evidence type="ECO:0000313" key="8">
    <source>
        <dbReference type="EMBL" id="KAF2011990.1"/>
    </source>
</evidence>
<keyword evidence="3 5" id="KW-0862">Zinc</keyword>
<feature type="domain" description="Alcohol dehydrogenase-like N-terminal" evidence="7">
    <location>
        <begin position="42"/>
        <end position="137"/>
    </location>
</feature>
<comment type="cofactor">
    <cofactor evidence="1 5">
        <name>Zn(2+)</name>
        <dbReference type="ChEBI" id="CHEBI:29105"/>
    </cofactor>
</comment>
<evidence type="ECO:0000313" key="9">
    <source>
        <dbReference type="Proteomes" id="UP000799778"/>
    </source>
</evidence>
<gene>
    <name evidence="8" type="ORF">BU24DRAFT_435444</name>
</gene>
<dbReference type="Gene3D" id="3.90.180.10">
    <property type="entry name" value="Medium-chain alcohol dehydrogenases, catalytic domain"/>
    <property type="match status" value="2"/>
</dbReference>
<name>A0A6A5XGE4_9PLEO</name>
<evidence type="ECO:0000256" key="4">
    <source>
        <dbReference type="ARBA" id="ARBA00023002"/>
    </source>
</evidence>
<evidence type="ECO:0000256" key="1">
    <source>
        <dbReference type="ARBA" id="ARBA00001947"/>
    </source>
</evidence>
<keyword evidence="4" id="KW-0560">Oxidoreductase</keyword>
<keyword evidence="2 5" id="KW-0479">Metal-binding</keyword>
<evidence type="ECO:0000259" key="6">
    <source>
        <dbReference type="Pfam" id="PF00107"/>
    </source>
</evidence>
<dbReference type="GeneID" id="54287490"/>
<dbReference type="AlphaFoldDB" id="A0A6A5XGE4"/>
<dbReference type="Pfam" id="PF08240">
    <property type="entry name" value="ADH_N"/>
    <property type="match status" value="1"/>
</dbReference>